<dbReference type="OrthoDB" id="5292689at2"/>
<keyword evidence="7" id="KW-1185">Reference proteome</keyword>
<reference evidence="6 7" key="1">
    <citation type="submission" date="2015-11" db="EMBL/GenBank/DDBJ databases">
        <title>Genomic analysis of 38 Legionella species identifies large and diverse effector repertoires.</title>
        <authorList>
            <person name="Burstein D."/>
            <person name="Amaro F."/>
            <person name="Zusman T."/>
            <person name="Lifshitz Z."/>
            <person name="Cohen O."/>
            <person name="Gilbert J.A."/>
            <person name="Pupko T."/>
            <person name="Shuman H.A."/>
            <person name="Segal G."/>
        </authorList>
    </citation>
    <scope>NUCLEOTIDE SEQUENCE [LARGE SCALE GENOMIC DNA]</scope>
    <source>
        <strain evidence="6 7">IMVS3376</strain>
    </source>
</reference>
<dbReference type="GO" id="GO:0004803">
    <property type="term" value="F:transposase activity"/>
    <property type="evidence" value="ECO:0007669"/>
    <property type="project" value="InterPro"/>
</dbReference>
<dbReference type="PATRIC" id="fig|947033.5.peg.659"/>
<dbReference type="InterPro" id="IPR047653">
    <property type="entry name" value="Tn3-like_transpos"/>
</dbReference>
<gene>
    <name evidence="6" type="ORF">Lste_0619</name>
</gene>
<dbReference type="GO" id="GO:0006313">
    <property type="term" value="P:DNA transposition"/>
    <property type="evidence" value="ECO:0007669"/>
    <property type="project" value="InterPro"/>
</dbReference>
<organism evidence="6 7">
    <name type="scientific">Legionella steelei</name>
    <dbReference type="NCBI Taxonomy" id="947033"/>
    <lineage>
        <taxon>Bacteria</taxon>
        <taxon>Pseudomonadati</taxon>
        <taxon>Pseudomonadota</taxon>
        <taxon>Gammaproteobacteria</taxon>
        <taxon>Legionellales</taxon>
        <taxon>Legionellaceae</taxon>
        <taxon>Legionella</taxon>
    </lineage>
</organism>
<comment type="similarity">
    <text evidence="1">Belongs to the transposase 7 family.</text>
</comment>
<dbReference type="Proteomes" id="UP000054926">
    <property type="component" value="Unassembled WGS sequence"/>
</dbReference>
<feature type="domain" description="Tn3 transposase DDE" evidence="5">
    <location>
        <begin position="570"/>
        <end position="958"/>
    </location>
</feature>
<name>A0A0W0ZMK2_9GAMM</name>
<comment type="caution">
    <text evidence="6">The sequence shown here is derived from an EMBL/GenBank/DDBJ whole genome shotgun (WGS) entry which is preliminary data.</text>
</comment>
<dbReference type="NCBIfam" id="NF033527">
    <property type="entry name" value="transpos_Tn3"/>
    <property type="match status" value="1"/>
</dbReference>
<dbReference type="RefSeq" id="WP_058509630.1">
    <property type="nucleotide sequence ID" value="NZ_LNYY01000014.1"/>
</dbReference>
<evidence type="ECO:0000313" key="6">
    <source>
        <dbReference type="EMBL" id="KTD70395.1"/>
    </source>
</evidence>
<dbReference type="Pfam" id="PF01526">
    <property type="entry name" value="DDE_Tnp_Tn3"/>
    <property type="match status" value="1"/>
</dbReference>
<sequence length="977" mass="114348">MLTQETLEIEPNHFWQVLPHEKRLLQKKRGLSRLAYLLLFKWFEKTASYPKDIKTLPFNLIEQGIVLSEEIISHEELFAFFEQERIINRYKQEIKAYFGFKSFDKDCPLLHEFLIANIFKEKNDETLKFKLCAYLKAMKVEIPFEAILLDVIKNAKTEKERQVFSQIENLLSDKDKNYIDDYLLTSDDFDGVCQFLRQDSSDSSKEGVANEIKRLEILNQLPVASFEFINDINIKQRNICRRRFYTDTPERTKRRTDISRYSLAIIFCFQRHQESIDSLIDHLLYFIHQIKKTADKKQEKLNKEIGQRLGDLDSLYSLAEINRDFPQGIIEQVVYPSVSQETIEHIIKTRDFARQIKKKVRESVIKRYSNSYRYTIFSIIDCLKFHSNNTPFLAALTLIKRYQKSKLKYYPIEEEVPIDGLISKQQQKEINEKDELNNSRVLRKNYECAIFKLLRLKLKHKEVWVSGAFKYRDPVDDLPKDFDEKREEYFALMDAPLLAKAFIDKIKDEMSQNIRQLDNGFPKNELVKIVKKKGKPWIELTPLVKVDEPKFIQRLKEAVLAKWGVIDLLDILKEVDLRENFTDCFSTAGNREILDRETIRKRLLLCNFAIGTNAGIKRTAGASKGAVTFEELRHIKNFFLNKDDLREAINTVVNAIFRIRNPKIWRSVSTACAADSKQFGCFTKNLLTEWSPRHHSSGVMIYWHVSDQYICVYSQMKTCTSSEVASMLQGIMDQETEMEIESQYVDSHGQSELGFALSYLEQFDLLPRYKTIGNQKLYLPADDFQIKNIKEITTRTINWELIEEQYSEMIKHGVALKLGTATAETIIRKFARSNYQHPTFKAFMELGKVVKTTFLCRYLHSVELRQQINAGLNVVENWNGANDFVYYGKSGEITSNSRDDQEISMLCLHLLQTSISYINTLLIEELLHDEYWINLLDEEDYRALTALFYLHINPYGSFEVDLTKRLIIKLISAGAMA</sequence>
<evidence type="ECO:0000256" key="3">
    <source>
        <dbReference type="ARBA" id="ARBA00023125"/>
    </source>
</evidence>
<dbReference type="AlphaFoldDB" id="A0A0W0ZMK2"/>
<evidence type="ECO:0000256" key="1">
    <source>
        <dbReference type="ARBA" id="ARBA00009402"/>
    </source>
</evidence>
<dbReference type="InterPro" id="IPR002513">
    <property type="entry name" value="Tn3_Tnp_DDE_dom"/>
</dbReference>
<dbReference type="EMBL" id="LNYY01000014">
    <property type="protein sequence ID" value="KTD70395.1"/>
    <property type="molecule type" value="Genomic_DNA"/>
</dbReference>
<protein>
    <submittedName>
        <fullName evidence="6">Tn3 transposase DDE domain protein</fullName>
    </submittedName>
</protein>
<evidence type="ECO:0000313" key="7">
    <source>
        <dbReference type="Proteomes" id="UP000054926"/>
    </source>
</evidence>
<keyword evidence="2" id="KW-0815">Transposition</keyword>
<proteinExistence type="inferred from homology"/>
<evidence type="ECO:0000256" key="2">
    <source>
        <dbReference type="ARBA" id="ARBA00022578"/>
    </source>
</evidence>
<evidence type="ECO:0000259" key="5">
    <source>
        <dbReference type="Pfam" id="PF01526"/>
    </source>
</evidence>
<dbReference type="STRING" id="947033.Lste_0619"/>
<accession>A0A0W0ZMK2</accession>
<keyword evidence="3" id="KW-0238">DNA-binding</keyword>
<dbReference type="GO" id="GO:0003677">
    <property type="term" value="F:DNA binding"/>
    <property type="evidence" value="ECO:0007669"/>
    <property type="project" value="UniProtKB-KW"/>
</dbReference>
<keyword evidence="4" id="KW-0233">DNA recombination</keyword>
<evidence type="ECO:0000256" key="4">
    <source>
        <dbReference type="ARBA" id="ARBA00023172"/>
    </source>
</evidence>